<accession>A0ABN8SNP8</accession>
<name>A0ABN8SNP8_9CNID</name>
<proteinExistence type="predicted"/>
<gene>
    <name evidence="1" type="ORF">PEVE_00024792</name>
</gene>
<organism evidence="1 2">
    <name type="scientific">Porites evermanni</name>
    <dbReference type="NCBI Taxonomy" id="104178"/>
    <lineage>
        <taxon>Eukaryota</taxon>
        <taxon>Metazoa</taxon>
        <taxon>Cnidaria</taxon>
        <taxon>Anthozoa</taxon>
        <taxon>Hexacorallia</taxon>
        <taxon>Scleractinia</taxon>
        <taxon>Fungiina</taxon>
        <taxon>Poritidae</taxon>
        <taxon>Porites</taxon>
    </lineage>
</organism>
<comment type="caution">
    <text evidence="1">The sequence shown here is derived from an EMBL/GenBank/DDBJ whole genome shotgun (WGS) entry which is preliminary data.</text>
</comment>
<sequence length="104" mass="11521">MSLQRIHLTKSIIIHQTHYEKSDWSRAFNQFTIACELDMINAISAADIAFIMSSSTSDWLPSPLECSPQKQNGAFNQFTIACELDMINAISAADIAFIMSSSTS</sequence>
<evidence type="ECO:0000313" key="2">
    <source>
        <dbReference type="Proteomes" id="UP001159427"/>
    </source>
</evidence>
<protein>
    <submittedName>
        <fullName evidence="1">Uncharacterized protein</fullName>
    </submittedName>
</protein>
<dbReference type="EMBL" id="CALNXI010003321">
    <property type="protein sequence ID" value="CAH3192885.1"/>
    <property type="molecule type" value="Genomic_DNA"/>
</dbReference>
<evidence type="ECO:0000313" key="1">
    <source>
        <dbReference type="EMBL" id="CAH3192885.1"/>
    </source>
</evidence>
<reference evidence="1 2" key="1">
    <citation type="submission" date="2022-05" db="EMBL/GenBank/DDBJ databases">
        <authorList>
            <consortium name="Genoscope - CEA"/>
            <person name="William W."/>
        </authorList>
    </citation>
    <scope>NUCLEOTIDE SEQUENCE [LARGE SCALE GENOMIC DNA]</scope>
</reference>
<feature type="non-terminal residue" evidence="1">
    <location>
        <position position="104"/>
    </location>
</feature>
<keyword evidence="2" id="KW-1185">Reference proteome</keyword>
<dbReference type="Proteomes" id="UP001159427">
    <property type="component" value="Unassembled WGS sequence"/>
</dbReference>